<feature type="domain" description="Phytochrome chromophore attachment site" evidence="12">
    <location>
        <begin position="1091"/>
        <end position="1242"/>
    </location>
</feature>
<dbReference type="Gene3D" id="3.10.580.10">
    <property type="entry name" value="CBS-domain"/>
    <property type="match status" value="1"/>
</dbReference>
<feature type="modified residue" description="4-aspartylphosphate" evidence="9">
    <location>
        <position position="1607"/>
    </location>
</feature>
<dbReference type="InterPro" id="IPR036097">
    <property type="entry name" value="HisK_dim/P_sf"/>
</dbReference>
<dbReference type="InterPro" id="IPR000700">
    <property type="entry name" value="PAS-assoc_C"/>
</dbReference>
<dbReference type="SUPFAM" id="SSF55874">
    <property type="entry name" value="ATPase domain of HSP90 chaperone/DNA topoisomerase II/histidine kinase"/>
    <property type="match status" value="1"/>
</dbReference>
<evidence type="ECO:0000259" key="15">
    <source>
        <dbReference type="PROSITE" id="PS50112"/>
    </source>
</evidence>
<feature type="domain" description="PAC" evidence="16">
    <location>
        <begin position="825"/>
        <end position="875"/>
    </location>
</feature>
<dbReference type="Gene3D" id="1.10.287.130">
    <property type="match status" value="1"/>
</dbReference>
<dbReference type="EMBL" id="VBTY01000086">
    <property type="protein sequence ID" value="MDG3495176.1"/>
    <property type="molecule type" value="Genomic_DNA"/>
</dbReference>
<dbReference type="FunFam" id="3.30.565.10:FF:000010">
    <property type="entry name" value="Sensor histidine kinase RcsC"/>
    <property type="match status" value="1"/>
</dbReference>
<evidence type="ECO:0000259" key="14">
    <source>
        <dbReference type="PROSITE" id="PS50110"/>
    </source>
</evidence>
<evidence type="ECO:0000256" key="10">
    <source>
        <dbReference type="PROSITE-ProRule" id="PRU00703"/>
    </source>
</evidence>
<dbReference type="SUPFAM" id="SSF55781">
    <property type="entry name" value="GAF domain-like"/>
    <property type="match status" value="3"/>
</dbReference>
<feature type="domain" description="Histidine kinase" evidence="13">
    <location>
        <begin position="1297"/>
        <end position="1526"/>
    </location>
</feature>
<keyword evidence="19" id="KW-1185">Reference proteome</keyword>
<dbReference type="InterPro" id="IPR003594">
    <property type="entry name" value="HATPase_dom"/>
</dbReference>
<dbReference type="SUPFAM" id="SSF52172">
    <property type="entry name" value="CheY-like"/>
    <property type="match status" value="1"/>
</dbReference>
<feature type="domain" description="CBS" evidence="17">
    <location>
        <begin position="15"/>
        <end position="95"/>
    </location>
</feature>
<dbReference type="SUPFAM" id="SSF55785">
    <property type="entry name" value="PYP-like sensor domain (PAS domain)"/>
    <property type="match status" value="4"/>
</dbReference>
<dbReference type="Pfam" id="PF01590">
    <property type="entry name" value="GAF"/>
    <property type="match status" value="3"/>
</dbReference>
<dbReference type="PANTHER" id="PTHR43047:SF63">
    <property type="entry name" value="HISTIDINE KINASE"/>
    <property type="match status" value="1"/>
</dbReference>
<feature type="domain" description="PAS" evidence="15">
    <location>
        <begin position="752"/>
        <end position="806"/>
    </location>
</feature>
<sequence>MSVAKLNASELSSAIIRPPVVVAAHTTVMEAIAQMLGGGFDTSVQSAPNDRHNDRHNDCQESTSSYVIAIAEDGRAIGILTERDVMRLSFQQADFTRLQIHEVMTCPLVTLYEADFCDISLAVQLFQQHSIRHLPILDYRDRPVGIVTAESLQHFLQQHQQNSAAELTAKNIAREQLIAQIADHIRLSFNLQEVLDSCVQEVRNFLQCDRVVVYQFQSDWSGFIISESVESPFVISLGNHIQDSCFQSQAKQRYDHDQPIIVNNIYNAGYAPCHIEVLEQYQVKANIVIPLQVSGNLWGLLIGHQCREHRDWQPEDASLLRNIAIHLAIAIQQLYAYEQAQKELTERQRSEALIQQQLAELTEWYYRYEAAEKASGQMLYEYDLSSKSLIWGANIARVLGFTVSESPKNLSDLLSAIHPEDRNHFFQTAEICRTNQTPFFCQYRLKHQEGYYIWVEDRNQWLFDDRGEAKRLIGMIADISDRKNAEINLKISEAHHRALIKAIPDLFMRIDRSGIYLEFVCIPSQHRIIGHLLDMNGVHVSETIPPELAQRRMEYIELALQTQSLQIYEQDFSTPEIDHIEEVRVVPYHENEVLLLVRDISDRKKAERELKHTEKLFREAQRIAKIGNWELNLTNQVLYWSDEIFRISEIDPQQFSASYETFLNTVHPEDREMVDRAYQQSVSDRLPYNIVHRLLLPDGRIKYIQNQGETIYAEDGSPKLSQGTIQDITSLKQTELELENLNDQLEARMLERETRYWALMNGASDAIMLADLQGNILEVNMQAEQILGYSRAELTSMHFTQLHPEEELTRTRDAFESLTHQQKIQVYDIIFITKNGQLIPFDVSASVIDIQGEPILQGIFRDIRDRKQIESDLQESRDRSQQKASQETILRKITQRIRQSLNLQVIFDTACHEIRQILQADRVGIFQFDADTNYSDGEFVAESTVEGFSSVLAIRLQDYCFGDSYSFSYSQGRCQIVDDIYQTDLEKCHTCILEQFQVRANLVIPLLCGEALWGLLCIHQCSAPRHWQNFEIELSQQIANQLGIAIYQASLYQQAQSELLIRQKAEVAISQQLRQQQTIGAITQKIRESLDINAILSTVTRQVKEVLNCDRVIVFRLFSYGDSQIVEEAVSPEFTSLKSLHWENELWSPAILDYYWQGKPRIVPDVMVDVWTDCLIPYSIEGQIKSKIVAPILQDLGNIERSRWISPLANNKLWGVLVVHACAEKRVWQDSEAQLLQQIANQLAIAIQQASLFAQVQQELSDRQQAQQQLTATNRKLALSNQELERATRLKDEFLANMSHELRTPLNAILGITEGLQEEVFGVLNAKQKQVLLAVERSGNHLLDLINDILDLAKIEAGKVTLDRSLTNIEQLSQSSLMFVMQQALQKNIQLHIQVEKSLPDLKIDERRIRQVLINLLNNAVKFTLENGRVVLEVTLHKVNDSNLQDVTHWVRFAVIDTGIGITPHALQTLFQPFIQVDSALNRQYEGTGLGLALVKRIVEMHGGQVKATSDFGVGSCFTIELPYNERDSSLLLKHSNSFPSDFVPEPDAKDSQLGHPLILIAEDNEANIITFSSYLSANGYRVIVAKDGQTAVDLVQSEHPDLVLMDIQMPGMDGLKAIEYIRQHQLSNAPIIAVTALAMVGDRERCLAAGANDYLSKPVKLKKLAEVVQQFLHPPC</sequence>
<keyword evidence="4 9" id="KW-0597">Phosphoprotein</keyword>
<evidence type="ECO:0000256" key="11">
    <source>
        <dbReference type="SAM" id="Coils"/>
    </source>
</evidence>
<feature type="domain" description="PAC" evidence="16">
    <location>
        <begin position="439"/>
        <end position="491"/>
    </location>
</feature>
<feature type="domain" description="Response regulatory" evidence="14">
    <location>
        <begin position="1558"/>
        <end position="1673"/>
    </location>
</feature>
<evidence type="ECO:0000313" key="19">
    <source>
        <dbReference type="Proteomes" id="UP001152872"/>
    </source>
</evidence>
<dbReference type="CDD" id="cd16922">
    <property type="entry name" value="HATPase_EvgS-ArcB-TorS-like"/>
    <property type="match status" value="1"/>
</dbReference>
<dbReference type="SUPFAM" id="SSF47384">
    <property type="entry name" value="Homodimeric domain of signal transducing histidine kinase"/>
    <property type="match status" value="1"/>
</dbReference>
<dbReference type="InterPro" id="IPR001610">
    <property type="entry name" value="PAC"/>
</dbReference>
<keyword evidence="6" id="KW-0418">Kinase</keyword>
<dbReference type="InterPro" id="IPR035965">
    <property type="entry name" value="PAS-like_dom_sf"/>
</dbReference>
<dbReference type="PANTHER" id="PTHR43047">
    <property type="entry name" value="TWO-COMPONENT HISTIDINE PROTEIN KINASE"/>
    <property type="match status" value="1"/>
</dbReference>
<dbReference type="SMART" id="SM00086">
    <property type="entry name" value="PAC"/>
    <property type="match status" value="3"/>
</dbReference>
<dbReference type="Gene3D" id="3.30.565.10">
    <property type="entry name" value="Histidine kinase-like ATPase, C-terminal domain"/>
    <property type="match status" value="1"/>
</dbReference>
<dbReference type="PROSITE" id="PS50112">
    <property type="entry name" value="PAS"/>
    <property type="match status" value="2"/>
</dbReference>
<keyword evidence="11" id="KW-0175">Coiled coil</keyword>
<feature type="domain" description="PAC" evidence="16">
    <location>
        <begin position="688"/>
        <end position="740"/>
    </location>
</feature>
<evidence type="ECO:0000256" key="7">
    <source>
        <dbReference type="ARBA" id="ARBA00023012"/>
    </source>
</evidence>
<dbReference type="Pfam" id="PF00571">
    <property type="entry name" value="CBS"/>
    <property type="match status" value="2"/>
</dbReference>
<dbReference type="InterPro" id="IPR005467">
    <property type="entry name" value="His_kinase_dom"/>
</dbReference>
<reference evidence="18" key="1">
    <citation type="submission" date="2019-05" db="EMBL/GenBank/DDBJ databases">
        <title>Whole genome sequencing of Pseudanabaena catenata USMAC16.</title>
        <authorList>
            <person name="Khan Z."/>
            <person name="Omar W.M."/>
            <person name="Convey P."/>
            <person name="Merican F."/>
            <person name="Najimudin N."/>
        </authorList>
    </citation>
    <scope>NUCLEOTIDE SEQUENCE</scope>
    <source>
        <strain evidence="18">USMAC16</strain>
    </source>
</reference>
<keyword evidence="10" id="KW-0129">CBS domain</keyword>
<evidence type="ECO:0000256" key="4">
    <source>
        <dbReference type="ARBA" id="ARBA00022553"/>
    </source>
</evidence>
<dbReference type="InterPro" id="IPR046342">
    <property type="entry name" value="CBS_dom_sf"/>
</dbReference>
<evidence type="ECO:0000259" key="13">
    <source>
        <dbReference type="PROSITE" id="PS50109"/>
    </source>
</evidence>
<dbReference type="Pfam" id="PF02518">
    <property type="entry name" value="HATPase_c"/>
    <property type="match status" value="1"/>
</dbReference>
<protein>
    <recommendedName>
        <fullName evidence="8">Circadian input-output histidine kinase CikA</fullName>
        <ecNumber evidence="3">2.7.13.3</ecNumber>
    </recommendedName>
</protein>
<evidence type="ECO:0000259" key="16">
    <source>
        <dbReference type="PROSITE" id="PS50113"/>
    </source>
</evidence>
<dbReference type="InterPro" id="IPR000644">
    <property type="entry name" value="CBS_dom"/>
</dbReference>
<evidence type="ECO:0000256" key="8">
    <source>
        <dbReference type="ARBA" id="ARBA00074306"/>
    </source>
</evidence>
<keyword evidence="7" id="KW-0902">Two-component regulatory system</keyword>
<dbReference type="FunFam" id="1.10.287.130:FF:000145">
    <property type="entry name" value="Sensory transduction histidine kinase"/>
    <property type="match status" value="1"/>
</dbReference>
<dbReference type="InterPro" id="IPR001789">
    <property type="entry name" value="Sig_transdc_resp-reg_receiver"/>
</dbReference>
<dbReference type="InterPro" id="IPR013655">
    <property type="entry name" value="PAS_fold_3"/>
</dbReference>
<evidence type="ECO:0000256" key="2">
    <source>
        <dbReference type="ARBA" id="ARBA00006402"/>
    </source>
</evidence>
<gene>
    <name evidence="18" type="ORF">FEV09_11455</name>
</gene>
<dbReference type="Pfam" id="PF00072">
    <property type="entry name" value="Response_reg"/>
    <property type="match status" value="1"/>
</dbReference>
<dbReference type="Pfam" id="PF08447">
    <property type="entry name" value="PAS_3"/>
    <property type="match status" value="2"/>
</dbReference>
<dbReference type="SMART" id="SM00387">
    <property type="entry name" value="HATPase_c"/>
    <property type="match status" value="1"/>
</dbReference>
<dbReference type="PROSITE" id="PS50109">
    <property type="entry name" value="HIS_KIN"/>
    <property type="match status" value="1"/>
</dbReference>
<evidence type="ECO:0000313" key="18">
    <source>
        <dbReference type="EMBL" id="MDG3495176.1"/>
    </source>
</evidence>
<dbReference type="SMART" id="SM00091">
    <property type="entry name" value="PAS"/>
    <property type="match status" value="4"/>
</dbReference>
<keyword evidence="5" id="KW-0808">Transferase</keyword>
<dbReference type="Gene3D" id="3.40.50.2300">
    <property type="match status" value="1"/>
</dbReference>
<dbReference type="PROSITE" id="PS51371">
    <property type="entry name" value="CBS"/>
    <property type="match status" value="2"/>
</dbReference>
<dbReference type="EC" id="2.7.13.3" evidence="3"/>
<dbReference type="PROSITE" id="PS50110">
    <property type="entry name" value="RESPONSE_REGULATORY"/>
    <property type="match status" value="1"/>
</dbReference>
<dbReference type="SMART" id="SM00388">
    <property type="entry name" value="HisKA"/>
    <property type="match status" value="1"/>
</dbReference>
<feature type="domain" description="CBS" evidence="17">
    <location>
        <begin position="104"/>
        <end position="166"/>
    </location>
</feature>
<evidence type="ECO:0000256" key="5">
    <source>
        <dbReference type="ARBA" id="ARBA00022679"/>
    </source>
</evidence>
<dbReference type="InterPro" id="IPR011006">
    <property type="entry name" value="CheY-like_superfamily"/>
</dbReference>
<dbReference type="PROSITE" id="PS50113">
    <property type="entry name" value="PAC"/>
    <property type="match status" value="3"/>
</dbReference>
<feature type="domain" description="Phytochrome chromophore attachment site" evidence="12">
    <location>
        <begin position="190"/>
        <end position="326"/>
    </location>
</feature>
<dbReference type="SMART" id="SM00065">
    <property type="entry name" value="GAF"/>
    <property type="match status" value="3"/>
</dbReference>
<dbReference type="PROSITE" id="PS50046">
    <property type="entry name" value="PHYTOCHROME_2"/>
    <property type="match status" value="3"/>
</dbReference>
<evidence type="ECO:0000259" key="12">
    <source>
        <dbReference type="PROSITE" id="PS50046"/>
    </source>
</evidence>
<dbReference type="Gene3D" id="3.30.450.40">
    <property type="match status" value="3"/>
</dbReference>
<evidence type="ECO:0000256" key="6">
    <source>
        <dbReference type="ARBA" id="ARBA00022777"/>
    </source>
</evidence>
<comment type="catalytic activity">
    <reaction evidence="1">
        <text>ATP + protein L-histidine = ADP + protein N-phospho-L-histidine.</text>
        <dbReference type="EC" id="2.7.13.3"/>
    </reaction>
</comment>
<dbReference type="PRINTS" id="PR00344">
    <property type="entry name" value="BCTRLSENSOR"/>
</dbReference>
<dbReference type="SMART" id="SM00448">
    <property type="entry name" value="REC"/>
    <property type="match status" value="1"/>
</dbReference>
<dbReference type="Pfam" id="PF00512">
    <property type="entry name" value="HisKA"/>
    <property type="match status" value="1"/>
</dbReference>
<dbReference type="InterPro" id="IPR000014">
    <property type="entry name" value="PAS"/>
</dbReference>
<dbReference type="RefSeq" id="WP_009627289.1">
    <property type="nucleotide sequence ID" value="NZ_VBTY01000086.1"/>
</dbReference>
<organism evidence="18 19">
    <name type="scientific">Pseudanabaena catenata USMAC16</name>
    <dbReference type="NCBI Taxonomy" id="1855837"/>
    <lineage>
        <taxon>Bacteria</taxon>
        <taxon>Bacillati</taxon>
        <taxon>Cyanobacteriota</taxon>
        <taxon>Cyanophyceae</taxon>
        <taxon>Pseudanabaenales</taxon>
        <taxon>Pseudanabaenaceae</taxon>
        <taxon>Pseudanabaena</taxon>
    </lineage>
</organism>
<comment type="caution">
    <text evidence="18">The sequence shown here is derived from an EMBL/GenBank/DDBJ whole genome shotgun (WGS) entry which is preliminary data.</text>
</comment>
<dbReference type="GO" id="GO:0000155">
    <property type="term" value="F:phosphorelay sensor kinase activity"/>
    <property type="evidence" value="ECO:0007669"/>
    <property type="project" value="InterPro"/>
</dbReference>
<feature type="domain" description="Phytochrome chromophore attachment site" evidence="12">
    <location>
        <begin position="902"/>
        <end position="1041"/>
    </location>
</feature>
<dbReference type="InterPro" id="IPR029016">
    <property type="entry name" value="GAF-like_dom_sf"/>
</dbReference>
<name>A0A9X4MCD8_9CYAN</name>
<feature type="coiled-coil region" evidence="11">
    <location>
        <begin position="1256"/>
        <end position="1290"/>
    </location>
</feature>
<comment type="similarity">
    <text evidence="2">In the N-terminal section; belongs to the phytochrome family.</text>
</comment>
<evidence type="ECO:0000259" key="17">
    <source>
        <dbReference type="PROSITE" id="PS51371"/>
    </source>
</evidence>
<dbReference type="SUPFAM" id="SSF54631">
    <property type="entry name" value="CBS-domain pair"/>
    <property type="match status" value="1"/>
</dbReference>
<dbReference type="Proteomes" id="UP001152872">
    <property type="component" value="Unassembled WGS sequence"/>
</dbReference>
<dbReference type="NCBIfam" id="TIGR00229">
    <property type="entry name" value="sensory_box"/>
    <property type="match status" value="4"/>
</dbReference>
<dbReference type="InterPro" id="IPR036890">
    <property type="entry name" value="HATPase_C_sf"/>
</dbReference>
<evidence type="ECO:0000256" key="1">
    <source>
        <dbReference type="ARBA" id="ARBA00000085"/>
    </source>
</evidence>
<evidence type="ECO:0000256" key="9">
    <source>
        <dbReference type="PROSITE-ProRule" id="PRU00169"/>
    </source>
</evidence>
<proteinExistence type="inferred from homology"/>
<dbReference type="CDD" id="cd00130">
    <property type="entry name" value="PAS"/>
    <property type="match status" value="3"/>
</dbReference>
<dbReference type="InterPro" id="IPR016132">
    <property type="entry name" value="Phyto_chromo_attachment"/>
</dbReference>
<dbReference type="Gene3D" id="2.10.70.100">
    <property type="match status" value="1"/>
</dbReference>
<feature type="domain" description="PAS" evidence="15">
    <location>
        <begin position="613"/>
        <end position="685"/>
    </location>
</feature>
<evidence type="ECO:0000256" key="3">
    <source>
        <dbReference type="ARBA" id="ARBA00012438"/>
    </source>
</evidence>
<dbReference type="InterPro" id="IPR003018">
    <property type="entry name" value="GAF"/>
</dbReference>
<dbReference type="InterPro" id="IPR003661">
    <property type="entry name" value="HisK_dim/P_dom"/>
</dbReference>
<dbReference type="Gene3D" id="3.30.450.20">
    <property type="entry name" value="PAS domain"/>
    <property type="match status" value="4"/>
</dbReference>
<dbReference type="SMART" id="SM00116">
    <property type="entry name" value="CBS"/>
    <property type="match status" value="1"/>
</dbReference>
<accession>A0A9X4MCD8</accession>
<dbReference type="CDD" id="cd00082">
    <property type="entry name" value="HisKA"/>
    <property type="match status" value="1"/>
</dbReference>
<dbReference type="Pfam" id="PF13426">
    <property type="entry name" value="PAS_9"/>
    <property type="match status" value="1"/>
</dbReference>
<dbReference type="GO" id="GO:0005886">
    <property type="term" value="C:plasma membrane"/>
    <property type="evidence" value="ECO:0007669"/>
    <property type="project" value="TreeGrafter"/>
</dbReference>
<dbReference type="GO" id="GO:0009927">
    <property type="term" value="F:histidine phosphotransfer kinase activity"/>
    <property type="evidence" value="ECO:0007669"/>
    <property type="project" value="TreeGrafter"/>
</dbReference>
<dbReference type="CDD" id="cd17546">
    <property type="entry name" value="REC_hyHK_CKI1_RcsC-like"/>
    <property type="match status" value="1"/>
</dbReference>
<dbReference type="InterPro" id="IPR004358">
    <property type="entry name" value="Sig_transdc_His_kin-like_C"/>
</dbReference>